<proteinExistence type="predicted"/>
<dbReference type="RefSeq" id="WP_271195697.1">
    <property type="nucleotide sequence ID" value="NZ_BSFN01000006.1"/>
</dbReference>
<evidence type="ECO:0008006" key="6">
    <source>
        <dbReference type="Google" id="ProtNLM"/>
    </source>
</evidence>
<protein>
    <recommendedName>
        <fullName evidence="6">Cell envelope protein</fullName>
    </recommendedName>
</protein>
<dbReference type="Gene3D" id="2.60.40.1610">
    <property type="entry name" value="Domain of unknown function DUF1254"/>
    <property type="match status" value="1"/>
</dbReference>
<keyword evidence="1" id="KW-0732">Signal</keyword>
<keyword evidence="5" id="KW-1185">Reference proteome</keyword>
<evidence type="ECO:0000259" key="2">
    <source>
        <dbReference type="Pfam" id="PF06742"/>
    </source>
</evidence>
<dbReference type="Pfam" id="PF06863">
    <property type="entry name" value="DUF1254"/>
    <property type="match status" value="1"/>
</dbReference>
<evidence type="ECO:0000259" key="3">
    <source>
        <dbReference type="Pfam" id="PF06863"/>
    </source>
</evidence>
<dbReference type="Gene3D" id="2.60.120.600">
    <property type="entry name" value="Domain of unknown function DUF1214, C-terminal domain"/>
    <property type="match status" value="1"/>
</dbReference>
<name>A0A9W6K8P0_9PSED</name>
<evidence type="ECO:0000313" key="5">
    <source>
        <dbReference type="Proteomes" id="UP001143328"/>
    </source>
</evidence>
<dbReference type="InterPro" id="IPR010679">
    <property type="entry name" value="DUF1254"/>
</dbReference>
<dbReference type="EMBL" id="BSFN01000006">
    <property type="protein sequence ID" value="GLK89509.1"/>
    <property type="molecule type" value="Genomic_DNA"/>
</dbReference>
<feature type="signal peptide" evidence="1">
    <location>
        <begin position="1"/>
        <end position="21"/>
    </location>
</feature>
<reference evidence="4" key="2">
    <citation type="submission" date="2023-01" db="EMBL/GenBank/DDBJ databases">
        <authorList>
            <person name="Sun Q."/>
            <person name="Evtushenko L."/>
        </authorList>
    </citation>
    <scope>NUCLEOTIDE SEQUENCE</scope>
    <source>
        <strain evidence="4">VKM B-2935</strain>
    </source>
</reference>
<feature type="domain" description="DUF1214" evidence="2">
    <location>
        <begin position="341"/>
        <end position="447"/>
    </location>
</feature>
<feature type="chain" id="PRO_5040729979" description="Cell envelope protein" evidence="1">
    <location>
        <begin position="22"/>
        <end position="464"/>
    </location>
</feature>
<sequence length="464" mass="52379">MKSLALPALCLALLFSLGARAEVKVELLEAEAIAKEAYIYGYPMLELYKTLYIQAIDTESNAYQAPFNRVAHNTDVYNGKTTAVQSPIPDTRYSFAWLDLRAEPIVLTLPAVDSERYFSVQLTDLFTHNFAYLGRRTTGSKGGRFLIVGPNWEGPTPEKIDQVVRSESSLVYALYRTQLFDDRDMAKMRQVQQGYTLQTLSSYLKLQARPTAPRLDWPVPSPDANPTPDVFRLMDFLLQFVPPHPSEVALRQRLTRIGINSDQPFYPDRLTAGQYNALQAGINDARDEFITFKSAEVDSGQIPTTELFGDREHLANNYLARYAGAAVGLFAASAEEANFIGYFNDEYQRPLNGLRTRYALHFAADQLPPVDAFWSLTLYDANTKLLIDNRLNRYLVNSRMLNRLQRDPDGGLTLYLQRLTPGIAMESNWMPVPPGPFYGVLRLYEPGPEVANGQWRPPVITVQP</sequence>
<dbReference type="PANTHER" id="PTHR36509:SF2">
    <property type="entry name" value="BLL3101 PROTEIN"/>
    <property type="match status" value="1"/>
</dbReference>
<reference evidence="4" key="1">
    <citation type="journal article" date="2014" name="Int. J. Syst. Evol. Microbiol.">
        <title>Complete genome sequence of Corynebacterium casei LMG S-19264T (=DSM 44701T), isolated from a smear-ripened cheese.</title>
        <authorList>
            <consortium name="US DOE Joint Genome Institute (JGI-PGF)"/>
            <person name="Walter F."/>
            <person name="Albersmeier A."/>
            <person name="Kalinowski J."/>
            <person name="Ruckert C."/>
        </authorList>
    </citation>
    <scope>NUCLEOTIDE SEQUENCE</scope>
    <source>
        <strain evidence="4">VKM B-2935</strain>
    </source>
</reference>
<accession>A0A9W6K8P0</accession>
<comment type="caution">
    <text evidence="4">The sequence shown here is derived from an EMBL/GenBank/DDBJ whole genome shotgun (WGS) entry which is preliminary data.</text>
</comment>
<dbReference type="AlphaFoldDB" id="A0A9W6K8P0"/>
<dbReference type="InterPro" id="IPR010621">
    <property type="entry name" value="DUF1214"/>
</dbReference>
<organism evidence="4 5">
    <name type="scientific">Pseudomonas turukhanskensis</name>
    <dbReference type="NCBI Taxonomy" id="1806536"/>
    <lineage>
        <taxon>Bacteria</taxon>
        <taxon>Pseudomonadati</taxon>
        <taxon>Pseudomonadota</taxon>
        <taxon>Gammaproteobacteria</taxon>
        <taxon>Pseudomonadales</taxon>
        <taxon>Pseudomonadaceae</taxon>
        <taxon>Pseudomonas</taxon>
    </lineage>
</organism>
<dbReference type="PANTHER" id="PTHR36509">
    <property type="entry name" value="BLL3101 PROTEIN"/>
    <property type="match status" value="1"/>
</dbReference>
<dbReference type="Proteomes" id="UP001143328">
    <property type="component" value="Unassembled WGS sequence"/>
</dbReference>
<evidence type="ECO:0000313" key="4">
    <source>
        <dbReference type="EMBL" id="GLK89509.1"/>
    </source>
</evidence>
<dbReference type="SUPFAM" id="SSF160935">
    <property type="entry name" value="VPA0735-like"/>
    <property type="match status" value="1"/>
</dbReference>
<dbReference type="Pfam" id="PF06742">
    <property type="entry name" value="DUF1214"/>
    <property type="match status" value="1"/>
</dbReference>
<feature type="domain" description="DUF1254" evidence="3">
    <location>
        <begin position="67"/>
        <end position="198"/>
    </location>
</feature>
<evidence type="ECO:0000256" key="1">
    <source>
        <dbReference type="SAM" id="SignalP"/>
    </source>
</evidence>
<gene>
    <name evidence="4" type="ORF">GCM10017655_25710</name>
</gene>
<dbReference type="InterPro" id="IPR037050">
    <property type="entry name" value="DUF1254_sf"/>
</dbReference>
<dbReference type="InterPro" id="IPR037049">
    <property type="entry name" value="DUF1214_C_sf"/>
</dbReference>